<dbReference type="SUPFAM" id="SSF53335">
    <property type="entry name" value="S-adenosyl-L-methionine-dependent methyltransferases"/>
    <property type="match status" value="1"/>
</dbReference>
<protein>
    <recommendedName>
        <fullName evidence="3">SAM-dependent methyltransferase</fullName>
    </recommendedName>
</protein>
<organism evidence="1 2">
    <name type="scientific">Pseudoalteromonas undina</name>
    <dbReference type="NCBI Taxonomy" id="43660"/>
    <lineage>
        <taxon>Bacteria</taxon>
        <taxon>Pseudomonadati</taxon>
        <taxon>Pseudomonadota</taxon>
        <taxon>Gammaproteobacteria</taxon>
        <taxon>Alteromonadales</taxon>
        <taxon>Pseudoalteromonadaceae</taxon>
        <taxon>Pseudoalteromonas</taxon>
    </lineage>
</organism>
<dbReference type="PANTHER" id="PTHR38451:SF1">
    <property type="entry name" value="TRNA (ADENINE(22)-N(1))-METHYLTRANSFERASE"/>
    <property type="match status" value="1"/>
</dbReference>
<reference evidence="1" key="1">
    <citation type="journal article" date="2012" name="J. Bacteriol.">
        <title>Genome sequences of type strains of seven species of the marine bacterium Pseudoalteromonas.</title>
        <authorList>
            <person name="Xie B.B."/>
            <person name="Shu Y.L."/>
            <person name="Qin Q.L."/>
            <person name="Rong J.C."/>
            <person name="Zhang X.Y."/>
            <person name="Chen X.L."/>
            <person name="Shi M."/>
            <person name="He H.L."/>
            <person name="Zhou B.C."/>
            <person name="Zhang Y.Z."/>
        </authorList>
    </citation>
    <scope>NUCLEOTIDE SEQUENCE [LARGE SCALE GENOMIC DNA]</scope>
    <source>
        <strain evidence="1">NCIMB 2128</strain>
    </source>
</reference>
<comment type="caution">
    <text evidence="1">The sequence shown here is derived from an EMBL/GenBank/DDBJ whole genome shotgun (WGS) entry which is preliminary data.</text>
</comment>
<dbReference type="InterPro" id="IPR016876">
    <property type="entry name" value="UCP028234"/>
</dbReference>
<gene>
    <name evidence="1" type="ORF">PUND_17388</name>
</gene>
<proteinExistence type="predicted"/>
<dbReference type="PIRSF" id="PIRSF028234">
    <property type="entry name" value="UCP028234"/>
    <property type="match status" value="1"/>
</dbReference>
<evidence type="ECO:0000313" key="1">
    <source>
        <dbReference type="EMBL" id="ERG59372.1"/>
    </source>
</evidence>
<dbReference type="Gene3D" id="3.40.50.150">
    <property type="entry name" value="Vaccinia Virus protein VP39"/>
    <property type="match status" value="1"/>
</dbReference>
<evidence type="ECO:0000313" key="2">
    <source>
        <dbReference type="Proteomes" id="UP000016534"/>
    </source>
</evidence>
<name>A0ABP2XT50_9GAMM</name>
<dbReference type="InterPro" id="IPR029063">
    <property type="entry name" value="SAM-dependent_MTases_sf"/>
</dbReference>
<dbReference type="Proteomes" id="UP000016534">
    <property type="component" value="Unassembled WGS sequence"/>
</dbReference>
<accession>A0ABP2XT50</accession>
<reference evidence="1" key="2">
    <citation type="submission" date="2013-04" db="EMBL/GenBank/DDBJ databases">
        <title>Genome sequence of Pseudoalteromonas undina.</title>
        <authorList>
            <person name="Xie B.-B."/>
            <person name="Rong J.-C."/>
            <person name="Qin Q.-L."/>
            <person name="Shu Y.-L."/>
            <person name="Zhang Y.-Z."/>
        </authorList>
    </citation>
    <scope>NUCLEOTIDE SEQUENCE</scope>
    <source>
        <strain evidence="1">NCIMB 2128</strain>
    </source>
</reference>
<sequence length="221" mass="25523">MKLSKRLNAINSLITQSYDIVWDCCCDHGFLGMALLERGIAKQINFVDIIPELMEALEQSLQQFEQGKSLPSWQVRCEDVAQIKLPTGAKQVIVIAGVGGDLCLKLIEQIIANNPHSLKQLSFIICPIMHLYKVRAGLKACNFQLDSEQIIVENKRFYEVLQVSFNATGTITKTGAHMWDKHNPQHHQYQQQLLDHYTRMLNKDRVYYQKVITEYQRVFER</sequence>
<dbReference type="PANTHER" id="PTHR38451">
    <property type="entry name" value="TRNA (ADENINE(22)-N(1))-METHYLTRANSFERASE"/>
    <property type="match status" value="1"/>
</dbReference>
<dbReference type="Pfam" id="PF12847">
    <property type="entry name" value="Methyltransf_18"/>
    <property type="match status" value="1"/>
</dbReference>
<evidence type="ECO:0008006" key="3">
    <source>
        <dbReference type="Google" id="ProtNLM"/>
    </source>
</evidence>
<dbReference type="EMBL" id="AHCF02000044">
    <property type="protein sequence ID" value="ERG59372.1"/>
    <property type="molecule type" value="Genomic_DNA"/>
</dbReference>
<keyword evidence="2" id="KW-1185">Reference proteome</keyword>